<dbReference type="AlphaFoldDB" id="A0A8E0S3K0"/>
<evidence type="ECO:0000259" key="1">
    <source>
        <dbReference type="Pfam" id="PF02602"/>
    </source>
</evidence>
<dbReference type="EMBL" id="LUCM01002661">
    <property type="protein sequence ID" value="KAA0197036.1"/>
    <property type="molecule type" value="Genomic_DNA"/>
</dbReference>
<dbReference type="OrthoDB" id="5595751at2759"/>
<dbReference type="GO" id="GO:0005829">
    <property type="term" value="C:cytosol"/>
    <property type="evidence" value="ECO:0007669"/>
    <property type="project" value="TreeGrafter"/>
</dbReference>
<dbReference type="Proteomes" id="UP000728185">
    <property type="component" value="Unassembled WGS sequence"/>
</dbReference>
<proteinExistence type="predicted"/>
<dbReference type="PANTHER" id="PTHR12390">
    <property type="entry name" value="UROPORPHYRINOGEN III SYNTHASE"/>
    <property type="match status" value="1"/>
</dbReference>
<dbReference type="UniPathway" id="UPA00251">
    <property type="reaction ID" value="UER00320"/>
</dbReference>
<dbReference type="SUPFAM" id="SSF69618">
    <property type="entry name" value="HemD-like"/>
    <property type="match status" value="1"/>
</dbReference>
<dbReference type="GO" id="GO:0006780">
    <property type="term" value="P:uroporphyrinogen III biosynthetic process"/>
    <property type="evidence" value="ECO:0007669"/>
    <property type="project" value="InterPro"/>
</dbReference>
<comment type="caution">
    <text evidence="2">The sequence shown here is derived from an EMBL/GenBank/DDBJ whole genome shotgun (WGS) entry which is preliminary data.</text>
</comment>
<sequence length="196" mass="21644">MYILLLKSLSETASGPKEDPYVQILNKAGFEADLVETLDFVYHTDNLTAYQSWRESHSAIVFTSPRGVNAFTKAGLSGRSTDICFVVGPSTGKLAKKAGFLPLGSECGDGETLAKFIYSNHASAFSKPIFFLTGQQHREELPKYLESKGLFARRHIKPLPNVAGIKVDTVIAYSSQEKEDMKEKLRLNLCVSHSHS</sequence>
<dbReference type="GO" id="GO:0004852">
    <property type="term" value="F:uroporphyrinogen-III synthase activity"/>
    <property type="evidence" value="ECO:0007669"/>
    <property type="project" value="InterPro"/>
</dbReference>
<feature type="domain" description="Tetrapyrrole biosynthesis uroporphyrinogen III synthase" evidence="1">
    <location>
        <begin position="20"/>
        <end position="185"/>
    </location>
</feature>
<dbReference type="CDD" id="cd06578">
    <property type="entry name" value="HemD"/>
    <property type="match status" value="1"/>
</dbReference>
<keyword evidence="3" id="KW-1185">Reference proteome</keyword>
<dbReference type="InterPro" id="IPR039793">
    <property type="entry name" value="UROS/Hem4"/>
</dbReference>
<name>A0A8E0S3K0_9TREM</name>
<dbReference type="Pfam" id="PF02602">
    <property type="entry name" value="HEM4"/>
    <property type="match status" value="1"/>
</dbReference>
<evidence type="ECO:0000313" key="2">
    <source>
        <dbReference type="EMBL" id="KAA0197036.1"/>
    </source>
</evidence>
<protein>
    <submittedName>
        <fullName evidence="2">Uroporphyrinogen-III synthase</fullName>
    </submittedName>
</protein>
<dbReference type="PANTHER" id="PTHR12390:SF0">
    <property type="entry name" value="UROPORPHYRINOGEN-III SYNTHASE"/>
    <property type="match status" value="1"/>
</dbReference>
<accession>A0A8E0S3K0</accession>
<dbReference type="InterPro" id="IPR003754">
    <property type="entry name" value="4pyrrol_synth_uPrphyn_synth"/>
</dbReference>
<dbReference type="Gene3D" id="3.40.50.10090">
    <property type="match status" value="1"/>
</dbReference>
<gene>
    <name evidence="2" type="ORF">FBUS_10348</name>
</gene>
<organism evidence="2 3">
    <name type="scientific">Fasciolopsis buskii</name>
    <dbReference type="NCBI Taxonomy" id="27845"/>
    <lineage>
        <taxon>Eukaryota</taxon>
        <taxon>Metazoa</taxon>
        <taxon>Spiralia</taxon>
        <taxon>Lophotrochozoa</taxon>
        <taxon>Platyhelminthes</taxon>
        <taxon>Trematoda</taxon>
        <taxon>Digenea</taxon>
        <taxon>Plagiorchiida</taxon>
        <taxon>Echinostomata</taxon>
        <taxon>Echinostomatoidea</taxon>
        <taxon>Fasciolidae</taxon>
        <taxon>Fasciolopsis</taxon>
    </lineage>
</organism>
<evidence type="ECO:0000313" key="3">
    <source>
        <dbReference type="Proteomes" id="UP000728185"/>
    </source>
</evidence>
<dbReference type="InterPro" id="IPR036108">
    <property type="entry name" value="4pyrrol_syn_uPrphyn_synt_sf"/>
</dbReference>
<reference evidence="2" key="1">
    <citation type="submission" date="2019-05" db="EMBL/GenBank/DDBJ databases">
        <title>Annotation for the trematode Fasciolopsis buski.</title>
        <authorList>
            <person name="Choi Y.-J."/>
        </authorList>
    </citation>
    <scope>NUCLEOTIDE SEQUENCE</scope>
    <source>
        <strain evidence="2">HT</strain>
        <tissue evidence="2">Whole worm</tissue>
    </source>
</reference>
<dbReference type="GO" id="GO:0006782">
    <property type="term" value="P:protoporphyrinogen IX biosynthetic process"/>
    <property type="evidence" value="ECO:0007669"/>
    <property type="project" value="UniProtKB-UniPathway"/>
</dbReference>